<keyword evidence="4" id="KW-1185">Reference proteome</keyword>
<evidence type="ECO:0000256" key="1">
    <source>
        <dbReference type="SAM" id="MobiDB-lite"/>
    </source>
</evidence>
<proteinExistence type="predicted"/>
<dbReference type="Proteomes" id="UP000217199">
    <property type="component" value="Unassembled WGS sequence"/>
</dbReference>
<feature type="region of interest" description="Disordered" evidence="1">
    <location>
        <begin position="167"/>
        <end position="188"/>
    </location>
</feature>
<evidence type="ECO:0000313" key="4">
    <source>
        <dbReference type="Proteomes" id="UP000217199"/>
    </source>
</evidence>
<feature type="region of interest" description="Disordered" evidence="1">
    <location>
        <begin position="372"/>
        <end position="400"/>
    </location>
</feature>
<dbReference type="AlphaFoldDB" id="A0A286U4U6"/>
<comment type="caution">
    <text evidence="3">The sequence shown here is derived from an EMBL/GenBank/DDBJ whole genome shotgun (WGS) entry which is preliminary data.</text>
</comment>
<dbReference type="InParanoid" id="A0A286U4U6"/>
<organism evidence="3 4">
    <name type="scientific">Pyrrhoderma noxium</name>
    <dbReference type="NCBI Taxonomy" id="2282107"/>
    <lineage>
        <taxon>Eukaryota</taxon>
        <taxon>Fungi</taxon>
        <taxon>Dikarya</taxon>
        <taxon>Basidiomycota</taxon>
        <taxon>Agaricomycotina</taxon>
        <taxon>Agaricomycetes</taxon>
        <taxon>Hymenochaetales</taxon>
        <taxon>Hymenochaetaceae</taxon>
        <taxon>Pyrrhoderma</taxon>
    </lineage>
</organism>
<dbReference type="InterPro" id="IPR011320">
    <property type="entry name" value="RNase_H1_N"/>
</dbReference>
<evidence type="ECO:0000313" key="3">
    <source>
        <dbReference type="EMBL" id="PAV14593.1"/>
    </source>
</evidence>
<dbReference type="Gene3D" id="3.40.970.10">
    <property type="entry name" value="Ribonuclease H1, N-terminal domain"/>
    <property type="match status" value="1"/>
</dbReference>
<feature type="region of interest" description="Disordered" evidence="1">
    <location>
        <begin position="240"/>
        <end position="264"/>
    </location>
</feature>
<sequence>MSSPSEISLTITLDTRTGDGINIKIPYRPLPPSEASRRPSSVAVNIAGVEVTVSPVGRVFIGNESQELVSSLIEARPGSSTQTTNVRSLAPTLPEIDMWETCSEKSQRSSNSIINRKKGSSRFKESALFEEWSDIETTDCSEDEDEMMPVSEKSSTATGCGVEAVAEQPSESAVVEETDHLPSSADTTQIGDTLKKDINEVTRELTKKNITIVPLSVNEENPICKEADIQKITNESSFKKDLKEDSIQQMDASQSPKKTPSLPSDDVCIIRSEEMSDTSIKDELLKSIIDVPSPSLDYVTLLRSITQKQPFMAQNTYHVVIRGRRIGIFTSSETAREYVDGVPNNFRRSIVGLDTALVFYLMSQREVISCPKRQLVLPPPTPTPTSPPPPPQPQPRPQLQPLSLTNVATSSTGSSSSVGMETVKRRLDERIRNLPKNKKQVESFYAIIVGREPGIYISSKDFTKNINGVPGGKGKAFGANSRAAAEDWYRKQLSQGMVQIRKFSSNKRWKSFDV</sequence>
<evidence type="ECO:0000259" key="2">
    <source>
        <dbReference type="Pfam" id="PF01693"/>
    </source>
</evidence>
<dbReference type="InterPro" id="IPR037056">
    <property type="entry name" value="RNase_H1_N_sf"/>
</dbReference>
<dbReference type="Pfam" id="PF01693">
    <property type="entry name" value="Cauli_VI"/>
    <property type="match status" value="1"/>
</dbReference>
<protein>
    <recommendedName>
        <fullName evidence="2">Ribonuclease H1 N-terminal domain-containing protein</fullName>
    </recommendedName>
</protein>
<dbReference type="OrthoDB" id="3270804at2759"/>
<reference evidence="3 4" key="1">
    <citation type="journal article" date="2017" name="Mol. Ecol.">
        <title>Comparative and population genomic landscape of Phellinus noxius: A hypervariable fungus causing root rot in trees.</title>
        <authorList>
            <person name="Chung C.L."/>
            <person name="Lee T.J."/>
            <person name="Akiba M."/>
            <person name="Lee H.H."/>
            <person name="Kuo T.H."/>
            <person name="Liu D."/>
            <person name="Ke H.M."/>
            <person name="Yokoi T."/>
            <person name="Roa M.B."/>
            <person name="Lu M.J."/>
            <person name="Chang Y.Y."/>
            <person name="Ann P.J."/>
            <person name="Tsai J.N."/>
            <person name="Chen C.Y."/>
            <person name="Tzean S.S."/>
            <person name="Ota Y."/>
            <person name="Hattori T."/>
            <person name="Sahashi N."/>
            <person name="Liou R.F."/>
            <person name="Kikuchi T."/>
            <person name="Tsai I.J."/>
        </authorList>
    </citation>
    <scope>NUCLEOTIDE SEQUENCE [LARGE SCALE GENOMIC DNA]</scope>
    <source>
        <strain evidence="3 4">FFPRI411160</strain>
    </source>
</reference>
<feature type="compositionally biased region" description="Pro residues" evidence="1">
    <location>
        <begin position="377"/>
        <end position="398"/>
    </location>
</feature>
<gene>
    <name evidence="3" type="ORF">PNOK_0967100</name>
</gene>
<feature type="compositionally biased region" description="Polar residues" evidence="1">
    <location>
        <begin position="247"/>
        <end position="262"/>
    </location>
</feature>
<feature type="domain" description="Ribonuclease H1 N-terminal" evidence="2">
    <location>
        <begin position="444"/>
        <end position="488"/>
    </location>
</feature>
<name>A0A286U4U6_9AGAM</name>
<dbReference type="EMBL" id="NBII01000012">
    <property type="protein sequence ID" value="PAV14593.1"/>
    <property type="molecule type" value="Genomic_DNA"/>
</dbReference>
<accession>A0A286U4U6</accession>